<dbReference type="GO" id="GO:0016556">
    <property type="term" value="P:mRNA modification"/>
    <property type="evidence" value="ECO:0007669"/>
    <property type="project" value="InterPro"/>
</dbReference>
<dbReference type="GO" id="GO:0005634">
    <property type="term" value="C:nucleus"/>
    <property type="evidence" value="ECO:0007669"/>
    <property type="project" value="UniProtKB-SubCell"/>
</dbReference>
<sequence>MFMNTLANYTQPKKEDNSNITIHSPHPFEVNENLNSSEVLLAEELQDSQMDLSTSKPCHSLVDEEPSSSEHSPQLVTLAPVREFEEKLKHSISSECGRRESFLLMRLNTKEQEIQDLIVQIHELKALQAGSSTSLRSSLLDPAVNVLIQHLRGELDKSKSALEETQNELSAWKFTPDSNTGKRLMAKCRLLYQENEELGRMISSGRLAKLEGDLALQRNFSEEMKKSQSELDEFLLELDEDVEGMQSTIYFLQQQLRQTRDQLSAVQKENELLRNTGVHADSVIQIEAHLPENLVDLDNSLNQRNEMDEPSYLQQNTTDLHSIVGDRCNGPVQPSFPND</sequence>
<comment type="similarity">
    <text evidence="2">Belongs to the fl(2)d family.</text>
</comment>
<feature type="region of interest" description="Disordered" evidence="7">
    <location>
        <begin position="1"/>
        <end position="22"/>
    </location>
</feature>
<feature type="coiled-coil region" evidence="6">
    <location>
        <begin position="249"/>
        <end position="276"/>
    </location>
</feature>
<evidence type="ECO:0000256" key="5">
    <source>
        <dbReference type="ARBA" id="ARBA00023242"/>
    </source>
</evidence>
<dbReference type="GO" id="GO:0000381">
    <property type="term" value="P:regulation of alternative mRNA splicing, via spliceosome"/>
    <property type="evidence" value="ECO:0007669"/>
    <property type="project" value="InterPro"/>
</dbReference>
<organism evidence="8">
    <name type="scientific">Daphnia magna</name>
    <dbReference type="NCBI Taxonomy" id="35525"/>
    <lineage>
        <taxon>Eukaryota</taxon>
        <taxon>Metazoa</taxon>
        <taxon>Ecdysozoa</taxon>
        <taxon>Arthropoda</taxon>
        <taxon>Crustacea</taxon>
        <taxon>Branchiopoda</taxon>
        <taxon>Diplostraca</taxon>
        <taxon>Cladocera</taxon>
        <taxon>Anomopoda</taxon>
        <taxon>Daphniidae</taxon>
        <taxon>Daphnia</taxon>
    </lineage>
</organism>
<dbReference type="EMBL" id="LR013760">
    <property type="protein sequence ID" value="SVE83379.1"/>
    <property type="molecule type" value="mRNA"/>
</dbReference>
<feature type="compositionally biased region" description="Polar residues" evidence="7">
    <location>
        <begin position="1"/>
        <end position="11"/>
    </location>
</feature>
<accession>A0A4Y7MTN0</accession>
<keyword evidence="3" id="KW-0507">mRNA processing</keyword>
<dbReference type="AlphaFoldDB" id="A0A4Y7MTN0"/>
<evidence type="ECO:0000256" key="6">
    <source>
        <dbReference type="SAM" id="Coils"/>
    </source>
</evidence>
<name>A0A4Y7MTN0_9CRUS</name>
<dbReference type="GO" id="GO:0008380">
    <property type="term" value="P:RNA splicing"/>
    <property type="evidence" value="ECO:0007669"/>
    <property type="project" value="UniProtKB-KW"/>
</dbReference>
<dbReference type="InterPro" id="IPR033757">
    <property type="entry name" value="WTAP"/>
</dbReference>
<reference evidence="8" key="1">
    <citation type="submission" date="2018-08" db="EMBL/GenBank/DDBJ databases">
        <authorList>
            <person name="Cornetti L."/>
        </authorList>
    </citation>
    <scope>NUCLEOTIDE SEQUENCE</scope>
    <source>
        <strain evidence="8">FI-XINB3</strain>
    </source>
</reference>
<keyword evidence="6" id="KW-0175">Coiled coil</keyword>
<keyword evidence="5" id="KW-0539">Nucleus</keyword>
<proteinExistence type="evidence at transcript level"/>
<feature type="coiled-coil region" evidence="6">
    <location>
        <begin position="107"/>
        <end position="168"/>
    </location>
</feature>
<protein>
    <submittedName>
        <fullName evidence="8">EOG090X0FYD</fullName>
    </submittedName>
</protein>
<evidence type="ECO:0000256" key="4">
    <source>
        <dbReference type="ARBA" id="ARBA00023187"/>
    </source>
</evidence>
<gene>
    <name evidence="8" type="primary">EOG090X0FYD</name>
</gene>
<dbReference type="PANTHER" id="PTHR15217">
    <property type="entry name" value="WILMS' TUMOR 1-ASSOCIATING PROTEIN"/>
    <property type="match status" value="1"/>
</dbReference>
<keyword evidence="4" id="KW-0508">mRNA splicing</keyword>
<dbReference type="OrthoDB" id="3366661at2759"/>
<evidence type="ECO:0000256" key="3">
    <source>
        <dbReference type="ARBA" id="ARBA00022664"/>
    </source>
</evidence>
<dbReference type="GO" id="GO:0006397">
    <property type="term" value="P:mRNA processing"/>
    <property type="evidence" value="ECO:0007669"/>
    <property type="project" value="UniProtKB-KW"/>
</dbReference>
<dbReference type="PANTHER" id="PTHR15217:SF0">
    <property type="entry name" value="PRE-MRNA-SPLICING REGULATOR WTAP"/>
    <property type="match status" value="1"/>
</dbReference>
<dbReference type="Pfam" id="PF17098">
    <property type="entry name" value="Wtap"/>
    <property type="match status" value="1"/>
</dbReference>
<evidence type="ECO:0000313" key="8">
    <source>
        <dbReference type="EMBL" id="SVE83379.1"/>
    </source>
</evidence>
<evidence type="ECO:0000256" key="7">
    <source>
        <dbReference type="SAM" id="MobiDB-lite"/>
    </source>
</evidence>
<evidence type="ECO:0000256" key="2">
    <source>
        <dbReference type="ARBA" id="ARBA00010313"/>
    </source>
</evidence>
<evidence type="ECO:0000256" key="1">
    <source>
        <dbReference type="ARBA" id="ARBA00004123"/>
    </source>
</evidence>
<feature type="region of interest" description="Disordered" evidence="7">
    <location>
        <begin position="52"/>
        <end position="74"/>
    </location>
</feature>
<comment type="subcellular location">
    <subcellularLocation>
        <location evidence="1">Nucleus</location>
    </subcellularLocation>
</comment>